<dbReference type="EMBL" id="VSSQ01031044">
    <property type="protein sequence ID" value="MPM81795.1"/>
    <property type="molecule type" value="Genomic_DNA"/>
</dbReference>
<dbReference type="Gene3D" id="1.25.40.10">
    <property type="entry name" value="Tetratricopeptide repeat domain"/>
    <property type="match status" value="1"/>
</dbReference>
<dbReference type="SUPFAM" id="SSF48452">
    <property type="entry name" value="TPR-like"/>
    <property type="match status" value="1"/>
</dbReference>
<proteinExistence type="predicted"/>
<comment type="caution">
    <text evidence="1">The sequence shown here is derived from an EMBL/GenBank/DDBJ whole genome shotgun (WGS) entry which is preliminary data.</text>
</comment>
<accession>A0A645CY62</accession>
<gene>
    <name evidence="1" type="ORF">SDC9_128852</name>
</gene>
<evidence type="ECO:0000313" key="1">
    <source>
        <dbReference type="EMBL" id="MPM81795.1"/>
    </source>
</evidence>
<name>A0A645CY62_9ZZZZ</name>
<dbReference type="InterPro" id="IPR011990">
    <property type="entry name" value="TPR-like_helical_dom_sf"/>
</dbReference>
<evidence type="ECO:0008006" key="2">
    <source>
        <dbReference type="Google" id="ProtNLM"/>
    </source>
</evidence>
<organism evidence="1">
    <name type="scientific">bioreactor metagenome</name>
    <dbReference type="NCBI Taxonomy" id="1076179"/>
    <lineage>
        <taxon>unclassified sequences</taxon>
        <taxon>metagenomes</taxon>
        <taxon>ecological metagenomes</taxon>
    </lineage>
</organism>
<dbReference type="AlphaFoldDB" id="A0A645CY62"/>
<protein>
    <recommendedName>
        <fullName evidence="2">Tetratricopeptide repeat protein</fullName>
    </recommendedName>
</protein>
<reference evidence="1" key="1">
    <citation type="submission" date="2019-08" db="EMBL/GenBank/DDBJ databases">
        <authorList>
            <person name="Kucharzyk K."/>
            <person name="Murdoch R.W."/>
            <person name="Higgins S."/>
            <person name="Loffler F."/>
        </authorList>
    </citation>
    <scope>NUCLEOTIDE SEQUENCE</scope>
</reference>
<sequence>MSSDNTRAWRSIAWCAFLSRKFDVAQRYYSQIIENKPNTHDYLNAGHVEFCLSNTKKAVEMYIQAVKSAGSFPIFKSLFDEDLDELREAGIDLEILPVILDKVRYEVYEKK</sequence>